<reference evidence="2 3" key="1">
    <citation type="submission" date="2016-07" db="EMBL/GenBank/DDBJ databases">
        <title>Draft genome of the white-rot fungus Obba rivulosa 3A-2.</title>
        <authorList>
            <consortium name="DOE Joint Genome Institute"/>
            <person name="Miettinen O."/>
            <person name="Riley R."/>
            <person name="Acob R."/>
            <person name="Barry K."/>
            <person name="Cullen D."/>
            <person name="De Vries R."/>
            <person name="Hainaut M."/>
            <person name="Hatakka A."/>
            <person name="Henrissat B."/>
            <person name="Hilden K."/>
            <person name="Kuo R."/>
            <person name="Labutti K."/>
            <person name="Lipzen A."/>
            <person name="Makela M.R."/>
            <person name="Sandor L."/>
            <person name="Spatafora J.W."/>
            <person name="Grigoriev I.V."/>
            <person name="Hibbett D.S."/>
        </authorList>
    </citation>
    <scope>NUCLEOTIDE SEQUENCE [LARGE SCALE GENOMIC DNA]</scope>
    <source>
        <strain evidence="2 3">3A-2</strain>
    </source>
</reference>
<feature type="compositionally biased region" description="Low complexity" evidence="1">
    <location>
        <begin position="181"/>
        <end position="199"/>
    </location>
</feature>
<accession>A0A8E2DUZ6</accession>
<feature type="compositionally biased region" description="Pro residues" evidence="1">
    <location>
        <begin position="156"/>
        <end position="180"/>
    </location>
</feature>
<dbReference type="PANTHER" id="PTHR28031:SF1">
    <property type="entry name" value="PROLINE-RICH PROTEIN HUA1"/>
    <property type="match status" value="1"/>
</dbReference>
<dbReference type="InterPro" id="IPR038910">
    <property type="entry name" value="Hua1-like"/>
</dbReference>
<name>A0A8E2DUZ6_9APHY</name>
<protein>
    <recommendedName>
        <fullName evidence="4">Proline-rich protein HUA1</fullName>
    </recommendedName>
</protein>
<dbReference type="EMBL" id="KV722331">
    <property type="protein sequence ID" value="OCH96285.1"/>
    <property type="molecule type" value="Genomic_DNA"/>
</dbReference>
<sequence length="368" mass="39226">MLHRTPSPHQGGSRGATPARSDDLLAEELPPAYTPAPDVVHGEATIELGPRRPFQQPPRHPQHWPQQQYLSPDAGPWLSPQAIGSGWSEYPGQVHRHVSGGAYAVPPPIHPSSTGGTRSAGQSPIDPRAVSDFARDFYAVGADTRGPVASSGSPYGTPPSPPSTGRYAPPPGLPPRPPPSSGSRPGGTPDDGRPTTVPVPGHPLLRNNKLLEYPAGYECPKCRNTGYKNNDPSHPCSRCWEKYGQPYIGALTCMPWPASNSSTSRHTYQRPLPRFSPPQQSFQPGHRSSSSYPGSAPSQTQGTVYGLPGPPPKPIVATRPPPGAQVYPAGDPRLGGRLCWNCSGRGRMTFFGIDLDSCPTCDGIGRTY</sequence>
<dbReference type="PANTHER" id="PTHR28031">
    <property type="entry name" value="PROLINE-RICH PROTEIN HUA1"/>
    <property type="match status" value="1"/>
</dbReference>
<evidence type="ECO:0000313" key="2">
    <source>
        <dbReference type="EMBL" id="OCH96285.1"/>
    </source>
</evidence>
<gene>
    <name evidence="2" type="ORF">OBBRIDRAFT_809207</name>
</gene>
<dbReference type="AlphaFoldDB" id="A0A8E2DUZ6"/>
<dbReference type="OrthoDB" id="2405700at2759"/>
<proteinExistence type="predicted"/>
<evidence type="ECO:0000256" key="1">
    <source>
        <dbReference type="SAM" id="MobiDB-lite"/>
    </source>
</evidence>
<feature type="region of interest" description="Disordered" evidence="1">
    <location>
        <begin position="259"/>
        <end position="321"/>
    </location>
</feature>
<organism evidence="2 3">
    <name type="scientific">Obba rivulosa</name>
    <dbReference type="NCBI Taxonomy" id="1052685"/>
    <lineage>
        <taxon>Eukaryota</taxon>
        <taxon>Fungi</taxon>
        <taxon>Dikarya</taxon>
        <taxon>Basidiomycota</taxon>
        <taxon>Agaricomycotina</taxon>
        <taxon>Agaricomycetes</taxon>
        <taxon>Polyporales</taxon>
        <taxon>Gelatoporiaceae</taxon>
        <taxon>Obba</taxon>
    </lineage>
</organism>
<evidence type="ECO:0000313" key="3">
    <source>
        <dbReference type="Proteomes" id="UP000250043"/>
    </source>
</evidence>
<feature type="region of interest" description="Disordered" evidence="1">
    <location>
        <begin position="144"/>
        <end position="207"/>
    </location>
</feature>
<dbReference type="GO" id="GO:0005737">
    <property type="term" value="C:cytoplasm"/>
    <property type="evidence" value="ECO:0007669"/>
    <property type="project" value="TreeGrafter"/>
</dbReference>
<feature type="region of interest" description="Disordered" evidence="1">
    <location>
        <begin position="98"/>
        <end position="129"/>
    </location>
</feature>
<feature type="compositionally biased region" description="Polar residues" evidence="1">
    <location>
        <begin position="111"/>
        <end position="122"/>
    </location>
</feature>
<evidence type="ECO:0008006" key="4">
    <source>
        <dbReference type="Google" id="ProtNLM"/>
    </source>
</evidence>
<feature type="compositionally biased region" description="Low complexity" evidence="1">
    <location>
        <begin position="269"/>
        <end position="298"/>
    </location>
</feature>
<dbReference type="Proteomes" id="UP000250043">
    <property type="component" value="Unassembled WGS sequence"/>
</dbReference>
<keyword evidence="3" id="KW-1185">Reference proteome</keyword>
<feature type="compositionally biased region" description="Pro residues" evidence="1">
    <location>
        <begin position="308"/>
        <end position="321"/>
    </location>
</feature>
<feature type="region of interest" description="Disordered" evidence="1">
    <location>
        <begin position="1"/>
        <end position="82"/>
    </location>
</feature>